<evidence type="ECO:0000256" key="9">
    <source>
        <dbReference type="ARBA" id="ARBA00022741"/>
    </source>
</evidence>
<evidence type="ECO:0000256" key="10">
    <source>
        <dbReference type="ARBA" id="ARBA00022777"/>
    </source>
</evidence>
<dbReference type="EC" id="2.7.4.7" evidence="6"/>
<dbReference type="AlphaFoldDB" id="K4LIT7"/>
<keyword evidence="9" id="KW-0547">Nucleotide-binding</keyword>
<dbReference type="Gene3D" id="3.40.1190.20">
    <property type="match status" value="1"/>
</dbReference>
<feature type="domain" description="Pyridoxamine kinase/Phosphomethylpyrimidine kinase" evidence="16">
    <location>
        <begin position="14"/>
        <end position="257"/>
    </location>
</feature>
<evidence type="ECO:0000256" key="7">
    <source>
        <dbReference type="ARBA" id="ARBA00019161"/>
    </source>
</evidence>
<evidence type="ECO:0000256" key="5">
    <source>
        <dbReference type="ARBA" id="ARBA00012135"/>
    </source>
</evidence>
<dbReference type="SUPFAM" id="SSF53613">
    <property type="entry name" value="Ribokinase-like"/>
    <property type="match status" value="1"/>
</dbReference>
<dbReference type="GO" id="GO:0008902">
    <property type="term" value="F:hydroxymethylpyrimidine kinase activity"/>
    <property type="evidence" value="ECO:0007669"/>
    <property type="project" value="UniProtKB-EC"/>
</dbReference>
<evidence type="ECO:0000313" key="18">
    <source>
        <dbReference type="Proteomes" id="UP000000467"/>
    </source>
</evidence>
<dbReference type="GO" id="GO:0005829">
    <property type="term" value="C:cytosol"/>
    <property type="evidence" value="ECO:0007669"/>
    <property type="project" value="TreeGrafter"/>
</dbReference>
<evidence type="ECO:0000256" key="6">
    <source>
        <dbReference type="ARBA" id="ARBA00012963"/>
    </source>
</evidence>
<dbReference type="PANTHER" id="PTHR20858">
    <property type="entry name" value="PHOSPHOMETHYLPYRIMIDINE KINASE"/>
    <property type="match status" value="1"/>
</dbReference>
<evidence type="ECO:0000259" key="16">
    <source>
        <dbReference type="Pfam" id="PF08543"/>
    </source>
</evidence>
<protein>
    <recommendedName>
        <fullName evidence="7">Hydroxymethylpyrimidine/phosphomethylpyrimidine kinase</fullName>
        <ecNumber evidence="5">2.7.1.49</ecNumber>
        <ecNumber evidence="6">2.7.4.7</ecNumber>
    </recommendedName>
    <alternativeName>
        <fullName evidence="14">Hydroxymethylpyrimidine kinase</fullName>
    </alternativeName>
    <alternativeName>
        <fullName evidence="15">Hydroxymethylpyrimidine phosphate kinase</fullName>
    </alternativeName>
</protein>
<dbReference type="Proteomes" id="UP000000467">
    <property type="component" value="Chromosome"/>
</dbReference>
<dbReference type="KEGG" id="tpz:Tph_c17810"/>
<evidence type="ECO:0000256" key="15">
    <source>
        <dbReference type="ARBA" id="ARBA00043176"/>
    </source>
</evidence>
<keyword evidence="8 17" id="KW-0808">Transferase</keyword>
<comment type="pathway">
    <text evidence="3">Cofactor biosynthesis; thiamine diphosphate biosynthesis; 4-amino-2-methyl-5-diphosphomethylpyrimidine from 5-amino-1-(5-phospho-D-ribosyl)imidazole: step 3/3.</text>
</comment>
<evidence type="ECO:0000256" key="14">
    <source>
        <dbReference type="ARBA" id="ARBA00042102"/>
    </source>
</evidence>
<proteinExistence type="inferred from homology"/>
<evidence type="ECO:0000256" key="2">
    <source>
        <dbReference type="ARBA" id="ARBA00000565"/>
    </source>
</evidence>
<dbReference type="GO" id="GO:0008972">
    <property type="term" value="F:phosphomethylpyrimidine kinase activity"/>
    <property type="evidence" value="ECO:0007669"/>
    <property type="project" value="UniProtKB-EC"/>
</dbReference>
<dbReference type="eggNOG" id="COG0351">
    <property type="taxonomic scope" value="Bacteria"/>
</dbReference>
<evidence type="ECO:0000256" key="13">
    <source>
        <dbReference type="ARBA" id="ARBA00037917"/>
    </source>
</evidence>
<dbReference type="InterPro" id="IPR004399">
    <property type="entry name" value="HMP/HMP-P_kinase_dom"/>
</dbReference>
<dbReference type="GO" id="GO:0009228">
    <property type="term" value="P:thiamine biosynthetic process"/>
    <property type="evidence" value="ECO:0007669"/>
    <property type="project" value="UniProtKB-KW"/>
</dbReference>
<evidence type="ECO:0000256" key="3">
    <source>
        <dbReference type="ARBA" id="ARBA00004769"/>
    </source>
</evidence>
<dbReference type="GO" id="GO:0005524">
    <property type="term" value="F:ATP binding"/>
    <property type="evidence" value="ECO:0007669"/>
    <property type="project" value="UniProtKB-KW"/>
</dbReference>
<comment type="catalytic activity">
    <reaction evidence="1">
        <text>4-amino-5-hydroxymethyl-2-methylpyrimidine + ATP = 4-amino-2-methyl-5-(phosphooxymethyl)pyrimidine + ADP + H(+)</text>
        <dbReference type="Rhea" id="RHEA:23096"/>
        <dbReference type="ChEBI" id="CHEBI:15378"/>
        <dbReference type="ChEBI" id="CHEBI:16892"/>
        <dbReference type="ChEBI" id="CHEBI:30616"/>
        <dbReference type="ChEBI" id="CHEBI:58354"/>
        <dbReference type="ChEBI" id="CHEBI:456216"/>
        <dbReference type="EC" id="2.7.1.49"/>
    </reaction>
</comment>
<reference evidence="17 18" key="1">
    <citation type="journal article" date="2012" name="BMC Genomics">
        <title>Genome-guided analysis of physiological and morphological traits of the fermentative acetate oxidizer Thermacetogenium phaeum.</title>
        <authorList>
            <person name="Oehler D."/>
            <person name="Poehlein A."/>
            <person name="Leimbach A."/>
            <person name="Muller N."/>
            <person name="Daniel R."/>
            <person name="Gottschalk G."/>
            <person name="Schink B."/>
        </authorList>
    </citation>
    <scope>NUCLEOTIDE SEQUENCE [LARGE SCALE GENOMIC DNA]</scope>
    <source>
        <strain evidence="18">ATCC BAA-254 / DSM 26808 / PB</strain>
    </source>
</reference>
<evidence type="ECO:0000256" key="1">
    <source>
        <dbReference type="ARBA" id="ARBA00000151"/>
    </source>
</evidence>
<dbReference type="InterPro" id="IPR013749">
    <property type="entry name" value="PM/HMP-P_kinase-1"/>
</dbReference>
<dbReference type="EMBL" id="CP003732">
    <property type="protein sequence ID" value="AFV11982.1"/>
    <property type="molecule type" value="Genomic_DNA"/>
</dbReference>
<evidence type="ECO:0000313" key="17">
    <source>
        <dbReference type="EMBL" id="AFV11982.1"/>
    </source>
</evidence>
<dbReference type="EC" id="2.7.1.49" evidence="5"/>
<keyword evidence="11" id="KW-0067">ATP-binding</keyword>
<keyword evidence="18" id="KW-1185">Reference proteome</keyword>
<organism evidence="17 18">
    <name type="scientific">Thermacetogenium phaeum (strain ATCC BAA-254 / DSM 26808 / PB)</name>
    <dbReference type="NCBI Taxonomy" id="1089553"/>
    <lineage>
        <taxon>Bacteria</taxon>
        <taxon>Bacillati</taxon>
        <taxon>Bacillota</taxon>
        <taxon>Clostridia</taxon>
        <taxon>Thermoanaerobacterales</taxon>
        <taxon>Thermoanaerobacteraceae</taxon>
        <taxon>Thermacetogenium</taxon>
    </lineage>
</organism>
<dbReference type="InterPro" id="IPR029056">
    <property type="entry name" value="Ribokinase-like"/>
</dbReference>
<dbReference type="CDD" id="cd01169">
    <property type="entry name" value="HMPP_kinase"/>
    <property type="match status" value="1"/>
</dbReference>
<keyword evidence="12" id="KW-0784">Thiamine biosynthesis</keyword>
<evidence type="ECO:0000256" key="8">
    <source>
        <dbReference type="ARBA" id="ARBA00022679"/>
    </source>
</evidence>
<name>K4LIT7_THEPS</name>
<dbReference type="STRING" id="1089553.Tph_c17810"/>
<dbReference type="FunFam" id="3.40.1190.20:FF:000003">
    <property type="entry name" value="Phosphomethylpyrimidine kinase ThiD"/>
    <property type="match status" value="1"/>
</dbReference>
<gene>
    <name evidence="17" type="primary">thiD</name>
    <name evidence="17" type="ordered locus">Tph_c17810</name>
</gene>
<dbReference type="NCBIfam" id="TIGR00097">
    <property type="entry name" value="HMP-P_kinase"/>
    <property type="match status" value="1"/>
</dbReference>
<dbReference type="PANTHER" id="PTHR20858:SF17">
    <property type="entry name" value="HYDROXYMETHYLPYRIMIDINE_PHOSPHOMETHYLPYRIMIDINE KINASE THI20-RELATED"/>
    <property type="match status" value="1"/>
</dbReference>
<keyword evidence="10 17" id="KW-0418">Kinase</keyword>
<dbReference type="HOGENOM" id="CLU_020520_0_0_9"/>
<evidence type="ECO:0000256" key="4">
    <source>
        <dbReference type="ARBA" id="ARBA00009879"/>
    </source>
</evidence>
<comment type="similarity">
    <text evidence="4">Belongs to the ThiD family.</text>
</comment>
<accession>K4LIT7</accession>
<dbReference type="Pfam" id="PF08543">
    <property type="entry name" value="Phos_pyr_kin"/>
    <property type="match status" value="1"/>
</dbReference>
<evidence type="ECO:0000256" key="12">
    <source>
        <dbReference type="ARBA" id="ARBA00022977"/>
    </source>
</evidence>
<evidence type="ECO:0000256" key="11">
    <source>
        <dbReference type="ARBA" id="ARBA00022840"/>
    </source>
</evidence>
<sequence length="270" mass="29056">MSAMKVALTIAGSDSCGGAGIQADLKTFAALGVYGMSVITAVTAQNTTGVVSVRELDAEIIRDQIDCLFKDIKIDAVKIGMVSSAEIIDVIGERLRAHRARHIVVDPVMVSKSGCHLLRPESREELVKVLFPIAEVVTPNLFEAGVITGMKIENLSQMEEAAVRIHELGAKNVVVKGGHLTGEAVDVLYDGECFRHLRGRRIETKNTHGTGCTFSSAIAAYLADGHPVSEAVRRAKEYITGAIEHSFSLGRGVGPTDHFYLYRREGSSHG</sequence>
<comment type="pathway">
    <text evidence="13">Cofactor biosynthesis; thiamine diphosphate biosynthesis; 4-amino-2-methyl-5-diphosphomethylpyrimidine from 5-amino-1-(5-phospho-D-ribosyl)imidazole: step 2/3.</text>
</comment>
<comment type="catalytic activity">
    <reaction evidence="2">
        <text>4-amino-2-methyl-5-(phosphooxymethyl)pyrimidine + ATP = 4-amino-2-methyl-5-(diphosphooxymethyl)pyrimidine + ADP</text>
        <dbReference type="Rhea" id="RHEA:19893"/>
        <dbReference type="ChEBI" id="CHEBI:30616"/>
        <dbReference type="ChEBI" id="CHEBI:57841"/>
        <dbReference type="ChEBI" id="CHEBI:58354"/>
        <dbReference type="ChEBI" id="CHEBI:456216"/>
        <dbReference type="EC" id="2.7.4.7"/>
    </reaction>
</comment>